<dbReference type="OrthoDB" id="5772151at2"/>
<dbReference type="SUPFAM" id="SSF47413">
    <property type="entry name" value="lambda repressor-like DNA-binding domains"/>
    <property type="match status" value="1"/>
</dbReference>
<dbReference type="Proteomes" id="UP000054600">
    <property type="component" value="Unassembled WGS sequence"/>
</dbReference>
<dbReference type="Gene3D" id="1.10.260.40">
    <property type="entry name" value="lambda repressor-like DNA-binding domains"/>
    <property type="match status" value="1"/>
</dbReference>
<sequence>MKDILDLTYGAKVEPDGNGFLVTFRDIENAFTYGETLEEAIFNAQEVLDLMLLDRLEKNEEIILPTAFKNGELAIAVSPEVAAPALLHIIREQNNRTMADVARTMGVSYQSYQRLESGKNLTMRSLKKAASALGSIVEIRLRKIVI</sequence>
<dbReference type="EMBL" id="LNYW01000064">
    <property type="protein sequence ID" value="KTD57796.1"/>
    <property type="molecule type" value="Genomic_DNA"/>
</dbReference>
<dbReference type="SUPFAM" id="SSF143100">
    <property type="entry name" value="TTHA1013/TTHA0281-like"/>
    <property type="match status" value="1"/>
</dbReference>
<comment type="caution">
    <text evidence="2">The sequence shown here is derived from an EMBL/GenBank/DDBJ whole genome shotgun (WGS) entry which is preliminary data.</text>
</comment>
<evidence type="ECO:0000313" key="2">
    <source>
        <dbReference type="EMBL" id="KTD57796.1"/>
    </source>
</evidence>
<dbReference type="PROSITE" id="PS50943">
    <property type="entry name" value="HTH_CROC1"/>
    <property type="match status" value="1"/>
</dbReference>
<organism evidence="2 3">
    <name type="scientific">Legionella shakespearei DSM 23087</name>
    <dbReference type="NCBI Taxonomy" id="1122169"/>
    <lineage>
        <taxon>Bacteria</taxon>
        <taxon>Pseudomonadati</taxon>
        <taxon>Pseudomonadota</taxon>
        <taxon>Gammaproteobacteria</taxon>
        <taxon>Legionellales</taxon>
        <taxon>Legionellaceae</taxon>
        <taxon>Legionella</taxon>
    </lineage>
</organism>
<dbReference type="PATRIC" id="fig|1122169.6.peg.2616"/>
<dbReference type="eggNOG" id="COG1598">
    <property type="taxonomic scope" value="Bacteria"/>
</dbReference>
<gene>
    <name evidence="2" type="primary">hicB</name>
    <name evidence="2" type="ORF">Lsha_2271</name>
</gene>
<proteinExistence type="predicted"/>
<dbReference type="Pfam" id="PF01381">
    <property type="entry name" value="HTH_3"/>
    <property type="match status" value="1"/>
</dbReference>
<accession>A0A0W0YM44</accession>
<protein>
    <submittedName>
        <fullName evidence="2">Antitoxin HicB</fullName>
    </submittedName>
</protein>
<evidence type="ECO:0000313" key="3">
    <source>
        <dbReference type="Proteomes" id="UP000054600"/>
    </source>
</evidence>
<dbReference type="InterPro" id="IPR001387">
    <property type="entry name" value="Cro/C1-type_HTH"/>
</dbReference>
<dbReference type="SMART" id="SM00530">
    <property type="entry name" value="HTH_XRE"/>
    <property type="match status" value="1"/>
</dbReference>
<dbReference type="AlphaFoldDB" id="A0A0W0YM44"/>
<feature type="domain" description="HTH cro/C1-type" evidence="1">
    <location>
        <begin position="87"/>
        <end position="139"/>
    </location>
</feature>
<name>A0A0W0YM44_9GAMM</name>
<dbReference type="InterPro" id="IPR035069">
    <property type="entry name" value="TTHA1013/TTHA0281-like"/>
</dbReference>
<dbReference type="Gene3D" id="3.30.160.250">
    <property type="match status" value="1"/>
</dbReference>
<dbReference type="RefSeq" id="WP_018575806.1">
    <property type="nucleotide sequence ID" value="NZ_KB892381.1"/>
</dbReference>
<keyword evidence="3" id="KW-1185">Reference proteome</keyword>
<dbReference type="GO" id="GO:0003677">
    <property type="term" value="F:DNA binding"/>
    <property type="evidence" value="ECO:0007669"/>
    <property type="project" value="InterPro"/>
</dbReference>
<evidence type="ECO:0000259" key="1">
    <source>
        <dbReference type="PROSITE" id="PS50943"/>
    </source>
</evidence>
<dbReference type="CDD" id="cd00093">
    <property type="entry name" value="HTH_XRE"/>
    <property type="match status" value="1"/>
</dbReference>
<reference evidence="2 3" key="1">
    <citation type="submission" date="2015-11" db="EMBL/GenBank/DDBJ databases">
        <title>Genomic analysis of 38 Legionella species identifies large and diverse effector repertoires.</title>
        <authorList>
            <person name="Burstein D."/>
            <person name="Amaro F."/>
            <person name="Zusman T."/>
            <person name="Lifshitz Z."/>
            <person name="Cohen O."/>
            <person name="Gilbert J.A."/>
            <person name="Pupko T."/>
            <person name="Shuman H.A."/>
            <person name="Segal G."/>
        </authorList>
    </citation>
    <scope>NUCLEOTIDE SEQUENCE [LARGE SCALE GENOMIC DNA]</scope>
    <source>
        <strain evidence="2 3">ATCC 49655</strain>
    </source>
</reference>
<dbReference type="InterPro" id="IPR010982">
    <property type="entry name" value="Lambda_DNA-bd_dom_sf"/>
</dbReference>